<evidence type="ECO:0000256" key="1">
    <source>
        <dbReference type="SAM" id="MobiDB-lite"/>
    </source>
</evidence>
<organism evidence="2 3">
    <name type="scientific">Tanacetum coccineum</name>
    <dbReference type="NCBI Taxonomy" id="301880"/>
    <lineage>
        <taxon>Eukaryota</taxon>
        <taxon>Viridiplantae</taxon>
        <taxon>Streptophyta</taxon>
        <taxon>Embryophyta</taxon>
        <taxon>Tracheophyta</taxon>
        <taxon>Spermatophyta</taxon>
        <taxon>Magnoliopsida</taxon>
        <taxon>eudicotyledons</taxon>
        <taxon>Gunneridae</taxon>
        <taxon>Pentapetalae</taxon>
        <taxon>asterids</taxon>
        <taxon>campanulids</taxon>
        <taxon>Asterales</taxon>
        <taxon>Asteraceae</taxon>
        <taxon>Asteroideae</taxon>
        <taxon>Anthemideae</taxon>
        <taxon>Anthemidinae</taxon>
        <taxon>Tanacetum</taxon>
    </lineage>
</organism>
<reference evidence="2" key="2">
    <citation type="submission" date="2022-01" db="EMBL/GenBank/DDBJ databases">
        <authorList>
            <person name="Yamashiro T."/>
            <person name="Shiraishi A."/>
            <person name="Satake H."/>
            <person name="Nakayama K."/>
        </authorList>
    </citation>
    <scope>NUCLEOTIDE SEQUENCE</scope>
</reference>
<gene>
    <name evidence="2" type="ORF">Tco_0771045</name>
</gene>
<evidence type="ECO:0000313" key="2">
    <source>
        <dbReference type="EMBL" id="GJS88409.1"/>
    </source>
</evidence>
<feature type="compositionally biased region" description="Polar residues" evidence="1">
    <location>
        <begin position="144"/>
        <end position="159"/>
    </location>
</feature>
<protein>
    <submittedName>
        <fullName evidence="2">Uncharacterized protein</fullName>
    </submittedName>
</protein>
<feature type="compositionally biased region" description="Basic and acidic residues" evidence="1">
    <location>
        <begin position="42"/>
        <end position="51"/>
    </location>
</feature>
<name>A0ABQ4ZDX4_9ASTR</name>
<comment type="caution">
    <text evidence="2">The sequence shown here is derived from an EMBL/GenBank/DDBJ whole genome shotgun (WGS) entry which is preliminary data.</text>
</comment>
<feature type="compositionally biased region" description="Pro residues" evidence="1">
    <location>
        <begin position="53"/>
        <end position="71"/>
    </location>
</feature>
<reference evidence="2" key="1">
    <citation type="journal article" date="2022" name="Int. J. Mol. Sci.">
        <title>Draft Genome of Tanacetum Coccineum: Genomic Comparison of Closely Related Tanacetum-Family Plants.</title>
        <authorList>
            <person name="Yamashiro T."/>
            <person name="Shiraishi A."/>
            <person name="Nakayama K."/>
            <person name="Satake H."/>
        </authorList>
    </citation>
    <scope>NUCLEOTIDE SEQUENCE</scope>
</reference>
<dbReference type="Proteomes" id="UP001151760">
    <property type="component" value="Unassembled WGS sequence"/>
</dbReference>
<evidence type="ECO:0000313" key="3">
    <source>
        <dbReference type="Proteomes" id="UP001151760"/>
    </source>
</evidence>
<feature type="region of interest" description="Disordered" evidence="1">
    <location>
        <begin position="42"/>
        <end position="72"/>
    </location>
</feature>
<proteinExistence type="predicted"/>
<sequence>MVESLPTMVDTHIKEQVKKQVPEQVRDQVLVYVAEGLILERQKTKEEKETMNDPPPPHQPPTPPTPSPPSPMLKIFYKARNIQAEISSQIQKAFDNHIPSQVDASLQQQDIAIWLALQIKFENLQGENRTKRQKTSEYEAYVSGESSSGQTTPLVQSCQRDPEAPPLSLINQDLLYLKKGSSGPEKIVLSLHKFPAIIFNDDDIKERTSRWVNKCVKKFNPYARYGVEHWKNPHAKIFYIRKQKEPGKPKEPDYKNLNKNDIEDMYLLIMNGKVPDYAETGLLRGGGGLYHYAYRRVIKHKMFSNIYEPVHGIIYKNSKKEKKAKRHSEIHKFYDATLNRVLEGLKSYNNDVKYGYEQRELIDDEVEYLKLFEEEIEVRLKYRNQMRRWEMYVNGRPLGPRRERPK</sequence>
<feature type="region of interest" description="Disordered" evidence="1">
    <location>
        <begin position="130"/>
        <end position="162"/>
    </location>
</feature>
<accession>A0ABQ4ZDX4</accession>
<keyword evidence="3" id="KW-1185">Reference proteome</keyword>
<dbReference type="EMBL" id="BQNB010011270">
    <property type="protein sequence ID" value="GJS88409.1"/>
    <property type="molecule type" value="Genomic_DNA"/>
</dbReference>